<sequence>MVWLQESPQGGAQGRRCLYVSFANMLDWEAAHLPPSSPGLLAKKAGGGGFLFLLASLVETIMPISLQCPDFKHCLL</sequence>
<gene>
    <name evidence="1" type="ORF">I79_016539</name>
</gene>
<dbReference type="Proteomes" id="UP000001075">
    <property type="component" value="Unassembled WGS sequence"/>
</dbReference>
<protein>
    <submittedName>
        <fullName evidence="1">Uncharacterized protein</fullName>
    </submittedName>
</protein>
<evidence type="ECO:0000313" key="2">
    <source>
        <dbReference type="Proteomes" id="UP000001075"/>
    </source>
</evidence>
<dbReference type="AlphaFoldDB" id="G3HZN2"/>
<accession>G3HZN2</accession>
<organism evidence="1 2">
    <name type="scientific">Cricetulus griseus</name>
    <name type="common">Chinese hamster</name>
    <name type="synonym">Cricetulus barabensis griseus</name>
    <dbReference type="NCBI Taxonomy" id="10029"/>
    <lineage>
        <taxon>Eukaryota</taxon>
        <taxon>Metazoa</taxon>
        <taxon>Chordata</taxon>
        <taxon>Craniata</taxon>
        <taxon>Vertebrata</taxon>
        <taxon>Euteleostomi</taxon>
        <taxon>Mammalia</taxon>
        <taxon>Eutheria</taxon>
        <taxon>Euarchontoglires</taxon>
        <taxon>Glires</taxon>
        <taxon>Rodentia</taxon>
        <taxon>Myomorpha</taxon>
        <taxon>Muroidea</taxon>
        <taxon>Cricetidae</taxon>
        <taxon>Cricetinae</taxon>
        <taxon>Cricetulus</taxon>
    </lineage>
</organism>
<proteinExistence type="predicted"/>
<dbReference type="EMBL" id="JH000973">
    <property type="protein sequence ID" value="EGV97054.1"/>
    <property type="molecule type" value="Genomic_DNA"/>
</dbReference>
<reference evidence="2" key="1">
    <citation type="journal article" date="2011" name="Nat. Biotechnol.">
        <title>The genomic sequence of the Chinese hamster ovary (CHO)-K1 cell line.</title>
        <authorList>
            <person name="Xu X."/>
            <person name="Nagarajan H."/>
            <person name="Lewis N.E."/>
            <person name="Pan S."/>
            <person name="Cai Z."/>
            <person name="Liu X."/>
            <person name="Chen W."/>
            <person name="Xie M."/>
            <person name="Wang W."/>
            <person name="Hammond S."/>
            <person name="Andersen M.R."/>
            <person name="Neff N."/>
            <person name="Passarelli B."/>
            <person name="Koh W."/>
            <person name="Fan H.C."/>
            <person name="Wang J."/>
            <person name="Gui Y."/>
            <person name="Lee K.H."/>
            <person name="Betenbaugh M.J."/>
            <person name="Quake S.R."/>
            <person name="Famili I."/>
            <person name="Palsson B.O."/>
            <person name="Wang J."/>
        </authorList>
    </citation>
    <scope>NUCLEOTIDE SEQUENCE [LARGE SCALE GENOMIC DNA]</scope>
    <source>
        <strain evidence="2">CHO K1 cell line</strain>
    </source>
</reference>
<dbReference type="InParanoid" id="G3HZN2"/>
<name>G3HZN2_CRIGR</name>
<evidence type="ECO:0000313" key="1">
    <source>
        <dbReference type="EMBL" id="EGV97054.1"/>
    </source>
</evidence>